<dbReference type="InterPro" id="IPR000086">
    <property type="entry name" value="NUDIX_hydrolase_dom"/>
</dbReference>
<dbReference type="InterPro" id="IPR020476">
    <property type="entry name" value="Nudix_hydrolase"/>
</dbReference>
<evidence type="ECO:0000259" key="4">
    <source>
        <dbReference type="PROSITE" id="PS51462"/>
    </source>
</evidence>
<keyword evidence="2 3" id="KW-0378">Hydrolase</keyword>
<proteinExistence type="inferred from homology"/>
<dbReference type="RefSeq" id="WP_253804360.1">
    <property type="nucleotide sequence ID" value="NZ_BAAAUB010000131.1"/>
</dbReference>
<dbReference type="PRINTS" id="PR00502">
    <property type="entry name" value="NUDIXFAMILY"/>
</dbReference>
<dbReference type="EMBL" id="JAMZDX010000008">
    <property type="protein sequence ID" value="MCP2314021.1"/>
    <property type="molecule type" value="Genomic_DNA"/>
</dbReference>
<evidence type="ECO:0000313" key="5">
    <source>
        <dbReference type="EMBL" id="MCP2314021.1"/>
    </source>
</evidence>
<dbReference type="PANTHER" id="PTHR43736">
    <property type="entry name" value="ADP-RIBOSE PYROPHOSPHATASE"/>
    <property type="match status" value="1"/>
</dbReference>
<dbReference type="Gene3D" id="3.90.79.10">
    <property type="entry name" value="Nucleoside Triphosphate Pyrophosphohydrolase"/>
    <property type="match status" value="1"/>
</dbReference>
<evidence type="ECO:0000256" key="3">
    <source>
        <dbReference type="RuleBase" id="RU003476"/>
    </source>
</evidence>
<protein>
    <submittedName>
        <fullName evidence="5">8-oxo-dGTP pyrophosphatase MutT (NUDIX family)</fullName>
    </submittedName>
</protein>
<dbReference type="InterPro" id="IPR020084">
    <property type="entry name" value="NUDIX_hydrolase_CS"/>
</dbReference>
<feature type="domain" description="Nudix hydrolase" evidence="4">
    <location>
        <begin position="39"/>
        <end position="167"/>
    </location>
</feature>
<dbReference type="SUPFAM" id="SSF55811">
    <property type="entry name" value="Nudix"/>
    <property type="match status" value="1"/>
</dbReference>
<dbReference type="Proteomes" id="UP001206483">
    <property type="component" value="Unassembled WGS sequence"/>
</dbReference>
<name>A0ABT1JBH1_9ACTN</name>
<organism evidence="5 6">
    <name type="scientific">Kitasatospora paracochleata</name>
    <dbReference type="NCBI Taxonomy" id="58354"/>
    <lineage>
        <taxon>Bacteria</taxon>
        <taxon>Bacillati</taxon>
        <taxon>Actinomycetota</taxon>
        <taxon>Actinomycetes</taxon>
        <taxon>Kitasatosporales</taxon>
        <taxon>Streptomycetaceae</taxon>
        <taxon>Kitasatospora</taxon>
    </lineage>
</organism>
<keyword evidence="6" id="KW-1185">Reference proteome</keyword>
<dbReference type="CDD" id="cd03424">
    <property type="entry name" value="NUDIX_ADPRase_Nudt5_UGPPase_Nudt14"/>
    <property type="match status" value="1"/>
</dbReference>
<sequence>MEWQTYGRRQVYGSPWVEVWLDDVDVPGIGRIDHHVIRMPRPSVTSVVTNDVGEFLLLYRHRFITSRWGWEVPAGWADPGEDPAAAIAREVEEETGWRPGRVEPLVEYDALAGISTMHFQCFHATSCERVGMPTDRSEAARVEWVPEAEVAKLLVSGQVADGPSLAALSYYLGPHRLAGV</sequence>
<dbReference type="PROSITE" id="PS51462">
    <property type="entry name" value="NUDIX"/>
    <property type="match status" value="1"/>
</dbReference>
<comment type="caution">
    <text evidence="5">The sequence shown here is derived from an EMBL/GenBank/DDBJ whole genome shotgun (WGS) entry which is preliminary data.</text>
</comment>
<dbReference type="InterPro" id="IPR015797">
    <property type="entry name" value="NUDIX_hydrolase-like_dom_sf"/>
</dbReference>
<dbReference type="Pfam" id="PF00293">
    <property type="entry name" value="NUDIX"/>
    <property type="match status" value="1"/>
</dbReference>
<evidence type="ECO:0000256" key="2">
    <source>
        <dbReference type="ARBA" id="ARBA00022801"/>
    </source>
</evidence>
<evidence type="ECO:0000313" key="6">
    <source>
        <dbReference type="Proteomes" id="UP001206483"/>
    </source>
</evidence>
<dbReference type="PANTHER" id="PTHR43736:SF1">
    <property type="entry name" value="DIHYDRONEOPTERIN TRIPHOSPHATE DIPHOSPHATASE"/>
    <property type="match status" value="1"/>
</dbReference>
<accession>A0ABT1JBH1</accession>
<evidence type="ECO:0000256" key="1">
    <source>
        <dbReference type="ARBA" id="ARBA00005582"/>
    </source>
</evidence>
<comment type="similarity">
    <text evidence="1 3">Belongs to the Nudix hydrolase family.</text>
</comment>
<reference evidence="5 6" key="1">
    <citation type="submission" date="2022-06" db="EMBL/GenBank/DDBJ databases">
        <title>Sequencing the genomes of 1000 actinobacteria strains.</title>
        <authorList>
            <person name="Klenk H.-P."/>
        </authorList>
    </citation>
    <scope>NUCLEOTIDE SEQUENCE [LARGE SCALE GENOMIC DNA]</scope>
    <source>
        <strain evidence="5 6">DSM 41656</strain>
    </source>
</reference>
<gene>
    <name evidence="5" type="ORF">FHR36_007220</name>
</gene>
<dbReference type="PROSITE" id="PS00893">
    <property type="entry name" value="NUDIX_BOX"/>
    <property type="match status" value="1"/>
</dbReference>